<keyword evidence="2" id="KW-1185">Reference proteome</keyword>
<comment type="caution">
    <text evidence="1">The sequence shown here is derived from an EMBL/GenBank/DDBJ whole genome shotgun (WGS) entry which is preliminary data.</text>
</comment>
<reference evidence="1" key="1">
    <citation type="journal article" date="2020" name="Stud. Mycol.">
        <title>101 Dothideomycetes genomes: a test case for predicting lifestyles and emergence of pathogens.</title>
        <authorList>
            <person name="Haridas S."/>
            <person name="Albert R."/>
            <person name="Binder M."/>
            <person name="Bloem J."/>
            <person name="Labutti K."/>
            <person name="Salamov A."/>
            <person name="Andreopoulos B."/>
            <person name="Baker S."/>
            <person name="Barry K."/>
            <person name="Bills G."/>
            <person name="Bluhm B."/>
            <person name="Cannon C."/>
            <person name="Castanera R."/>
            <person name="Culley D."/>
            <person name="Daum C."/>
            <person name="Ezra D."/>
            <person name="Gonzalez J."/>
            <person name="Henrissat B."/>
            <person name="Kuo A."/>
            <person name="Liang C."/>
            <person name="Lipzen A."/>
            <person name="Lutzoni F."/>
            <person name="Magnuson J."/>
            <person name="Mondo S."/>
            <person name="Nolan M."/>
            <person name="Ohm R."/>
            <person name="Pangilinan J."/>
            <person name="Park H.-J."/>
            <person name="Ramirez L."/>
            <person name="Alfaro M."/>
            <person name="Sun H."/>
            <person name="Tritt A."/>
            <person name="Yoshinaga Y."/>
            <person name="Zwiers L.-H."/>
            <person name="Turgeon B."/>
            <person name="Goodwin S."/>
            <person name="Spatafora J."/>
            <person name="Crous P."/>
            <person name="Grigoriev I."/>
        </authorList>
    </citation>
    <scope>NUCLEOTIDE SEQUENCE</scope>
    <source>
        <strain evidence="1">CBS 133067</strain>
    </source>
</reference>
<dbReference type="PANTHER" id="PTHR38696:SF1">
    <property type="entry name" value="MEDIATOR OF RNA POLYMERASE II TRANSCRIPTION SUBUNIT 13"/>
    <property type="match status" value="1"/>
</dbReference>
<evidence type="ECO:0000313" key="1">
    <source>
        <dbReference type="EMBL" id="KAF2104546.1"/>
    </source>
</evidence>
<dbReference type="Proteomes" id="UP000799772">
    <property type="component" value="Unassembled WGS sequence"/>
</dbReference>
<organism evidence="1 2">
    <name type="scientific">Rhizodiscina lignyota</name>
    <dbReference type="NCBI Taxonomy" id="1504668"/>
    <lineage>
        <taxon>Eukaryota</taxon>
        <taxon>Fungi</taxon>
        <taxon>Dikarya</taxon>
        <taxon>Ascomycota</taxon>
        <taxon>Pezizomycotina</taxon>
        <taxon>Dothideomycetes</taxon>
        <taxon>Pleosporomycetidae</taxon>
        <taxon>Aulographales</taxon>
        <taxon>Rhizodiscinaceae</taxon>
        <taxon>Rhizodiscina</taxon>
    </lineage>
</organism>
<dbReference type="PANTHER" id="PTHR38696">
    <property type="entry name" value="MEDIATOR OF RNA POLYMERASE II TRANSCRIPTION SUBUNIT 13"/>
    <property type="match status" value="1"/>
</dbReference>
<protein>
    <submittedName>
        <fullName evidence="1">Uncharacterized protein</fullName>
    </submittedName>
</protein>
<dbReference type="OrthoDB" id="58379at2759"/>
<sequence>MHEHAFQSRLAVVTLHMSDKLRLMDFPPEMIDLTRSIIRNFWPLGIQEERPYEEFYEFKMCGYPWTGGPSGLLARRLMRCLFEAFYNFGWVLATSTNVYIKESAKDTLIFRQQDPKPAKREWTSISFAHSDSIRVIDAPPELIHSIEAYLGPAVKHLVDNEIPGVWEAKLHGSPFWRTSGETMLAPRLLMFLTACLERHGYTVYASIQQKTNQSDHRTETDTWHCCRPVGWIPGAPVYHA</sequence>
<dbReference type="EMBL" id="ML978121">
    <property type="protein sequence ID" value="KAF2104546.1"/>
    <property type="molecule type" value="Genomic_DNA"/>
</dbReference>
<evidence type="ECO:0000313" key="2">
    <source>
        <dbReference type="Proteomes" id="UP000799772"/>
    </source>
</evidence>
<gene>
    <name evidence="1" type="ORF">NA57DRAFT_63009</name>
</gene>
<dbReference type="AlphaFoldDB" id="A0A9P4MBD5"/>
<name>A0A9P4MBD5_9PEZI</name>
<accession>A0A9P4MBD5</accession>
<proteinExistence type="predicted"/>